<protein>
    <submittedName>
        <fullName evidence="1">Uncharacterized protein</fullName>
    </submittedName>
</protein>
<accession>A0A314UXN6</accession>
<organism evidence="1 2">
    <name type="scientific">Prunus yedoensis var. nudiflora</name>
    <dbReference type="NCBI Taxonomy" id="2094558"/>
    <lineage>
        <taxon>Eukaryota</taxon>
        <taxon>Viridiplantae</taxon>
        <taxon>Streptophyta</taxon>
        <taxon>Embryophyta</taxon>
        <taxon>Tracheophyta</taxon>
        <taxon>Spermatophyta</taxon>
        <taxon>Magnoliopsida</taxon>
        <taxon>eudicotyledons</taxon>
        <taxon>Gunneridae</taxon>
        <taxon>Pentapetalae</taxon>
        <taxon>rosids</taxon>
        <taxon>fabids</taxon>
        <taxon>Rosales</taxon>
        <taxon>Rosaceae</taxon>
        <taxon>Amygdaloideae</taxon>
        <taxon>Amygdaleae</taxon>
        <taxon>Prunus</taxon>
    </lineage>
</organism>
<evidence type="ECO:0000313" key="2">
    <source>
        <dbReference type="Proteomes" id="UP000250321"/>
    </source>
</evidence>
<proteinExistence type="predicted"/>
<dbReference type="Proteomes" id="UP000250321">
    <property type="component" value="Unassembled WGS sequence"/>
</dbReference>
<dbReference type="OrthoDB" id="1194658at2759"/>
<name>A0A314UXN6_PRUYE</name>
<sequence>MPDSLPLVCKWFKRMQRKGQNFFGLLDDIKYFLFHPYGTSTETFTFVPFYADVDDTVEVPVVMSQGCRFRRYSLLNAACLPLPTLGDSH</sequence>
<comment type="caution">
    <text evidence="1">The sequence shown here is derived from an EMBL/GenBank/DDBJ whole genome shotgun (WGS) entry which is preliminary data.</text>
</comment>
<dbReference type="AlphaFoldDB" id="A0A314UXN6"/>
<dbReference type="EMBL" id="PJQY01002860">
    <property type="protein sequence ID" value="PQM42180.1"/>
    <property type="molecule type" value="Genomic_DNA"/>
</dbReference>
<keyword evidence="2" id="KW-1185">Reference proteome</keyword>
<reference evidence="1 2" key="1">
    <citation type="submission" date="2018-02" db="EMBL/GenBank/DDBJ databases">
        <title>Draft genome of wild Prunus yedoensis var. nudiflora.</title>
        <authorList>
            <person name="Baek S."/>
            <person name="Kim J.-H."/>
            <person name="Choi K."/>
            <person name="Kim G.-B."/>
            <person name="Cho A."/>
            <person name="Jang H."/>
            <person name="Shin C.-H."/>
            <person name="Yu H.-J."/>
            <person name="Mun J.-H."/>
        </authorList>
    </citation>
    <scope>NUCLEOTIDE SEQUENCE [LARGE SCALE GENOMIC DNA]</scope>
    <source>
        <strain evidence="2">cv. Jeju island</strain>
        <tissue evidence="1">Leaf</tissue>
    </source>
</reference>
<evidence type="ECO:0000313" key="1">
    <source>
        <dbReference type="EMBL" id="PQM42180.1"/>
    </source>
</evidence>
<gene>
    <name evidence="1" type="ORF">Pyn_23293</name>
</gene>